<proteinExistence type="predicted"/>
<feature type="domain" description="Rhodanese" evidence="1">
    <location>
        <begin position="72"/>
        <end position="174"/>
    </location>
</feature>
<protein>
    <submittedName>
        <fullName evidence="2">Rhodanese-related sulfurtransferase</fullName>
    </submittedName>
</protein>
<dbReference type="InterPro" id="IPR036873">
    <property type="entry name" value="Rhodanese-like_dom_sf"/>
</dbReference>
<dbReference type="AlphaFoldDB" id="A0A9D2WQI5"/>
<dbReference type="PANTHER" id="PTHR43031">
    <property type="entry name" value="FAD-DEPENDENT OXIDOREDUCTASE"/>
    <property type="match status" value="1"/>
</dbReference>
<dbReference type="Proteomes" id="UP000798488">
    <property type="component" value="Unassembled WGS sequence"/>
</dbReference>
<dbReference type="SUPFAM" id="SSF52821">
    <property type="entry name" value="Rhodanese/Cell cycle control phosphatase"/>
    <property type="match status" value="1"/>
</dbReference>
<dbReference type="RefSeq" id="WP_243152967.1">
    <property type="nucleotide sequence ID" value="NZ_LSRS01000003.1"/>
</dbReference>
<reference evidence="2" key="1">
    <citation type="submission" date="2016-02" db="EMBL/GenBank/DDBJ databases">
        <title>Draft Genome Sequence of Sporotomaculum syntrophicum Strain FB, a Syntrophic Benzoate Degrader.</title>
        <authorList>
            <person name="Nobu M.K."/>
            <person name="Narihiro T."/>
            <person name="Qiu Y.-L."/>
            <person name="Ohashi A."/>
            <person name="Liu W.-T."/>
            <person name="Yuji S."/>
        </authorList>
    </citation>
    <scope>NUCLEOTIDE SEQUENCE</scope>
    <source>
        <strain evidence="2">FB</strain>
    </source>
</reference>
<dbReference type="PANTHER" id="PTHR43031:SF1">
    <property type="entry name" value="PYRIDINE NUCLEOTIDE-DISULPHIDE OXIDOREDUCTASE"/>
    <property type="match status" value="1"/>
</dbReference>
<evidence type="ECO:0000313" key="3">
    <source>
        <dbReference type="Proteomes" id="UP000798488"/>
    </source>
</evidence>
<dbReference type="CDD" id="cd00158">
    <property type="entry name" value="RHOD"/>
    <property type="match status" value="1"/>
</dbReference>
<sequence length="174" mass="18720">MKTGKVFVILLALVFAVVVLSGCGSTTTSKVGTAPDGSEVAIEKTTVKFHQNVNDGKYQLLSTEELNNWVTEKKDMIIIDTMPAENFAKGHIPGAVNAELPKTVMADVTDAQKTAFINLLGQDKNKPIVVYCGFVACDRSHLGAVIAVEQGFTNVYRVPGGIIAWQEAGYTVEE</sequence>
<dbReference type="InterPro" id="IPR001763">
    <property type="entry name" value="Rhodanese-like_dom"/>
</dbReference>
<name>A0A9D2WQI5_9FIRM</name>
<dbReference type="Pfam" id="PF00581">
    <property type="entry name" value="Rhodanese"/>
    <property type="match status" value="1"/>
</dbReference>
<accession>A0A9D2WQI5</accession>
<dbReference type="PROSITE" id="PS50206">
    <property type="entry name" value="RHODANESE_3"/>
    <property type="match status" value="1"/>
</dbReference>
<organism evidence="2 3">
    <name type="scientific">Sporotomaculum syntrophicum</name>
    <dbReference type="NCBI Taxonomy" id="182264"/>
    <lineage>
        <taxon>Bacteria</taxon>
        <taxon>Bacillati</taxon>
        <taxon>Bacillota</taxon>
        <taxon>Clostridia</taxon>
        <taxon>Eubacteriales</taxon>
        <taxon>Desulfallaceae</taxon>
        <taxon>Sporotomaculum</taxon>
    </lineage>
</organism>
<evidence type="ECO:0000259" key="1">
    <source>
        <dbReference type="PROSITE" id="PS50206"/>
    </source>
</evidence>
<dbReference type="PROSITE" id="PS51257">
    <property type="entry name" value="PROKAR_LIPOPROTEIN"/>
    <property type="match status" value="1"/>
</dbReference>
<dbReference type="Gene3D" id="3.40.250.10">
    <property type="entry name" value="Rhodanese-like domain"/>
    <property type="match status" value="1"/>
</dbReference>
<dbReference type="EMBL" id="LSRS01000003">
    <property type="protein sequence ID" value="KAF1085519.1"/>
    <property type="molecule type" value="Genomic_DNA"/>
</dbReference>
<dbReference type="SMART" id="SM00450">
    <property type="entry name" value="RHOD"/>
    <property type="match status" value="1"/>
</dbReference>
<evidence type="ECO:0000313" key="2">
    <source>
        <dbReference type="EMBL" id="KAF1085519.1"/>
    </source>
</evidence>
<comment type="caution">
    <text evidence="2">The sequence shown here is derived from an EMBL/GenBank/DDBJ whole genome shotgun (WGS) entry which is preliminary data.</text>
</comment>
<dbReference type="InterPro" id="IPR050229">
    <property type="entry name" value="GlpE_sulfurtransferase"/>
</dbReference>
<gene>
    <name evidence="2" type="ORF">SPSYN_01662</name>
</gene>
<keyword evidence="3" id="KW-1185">Reference proteome</keyword>